<dbReference type="EC" id="2.6.1.-" evidence="6"/>
<dbReference type="CDD" id="cd00609">
    <property type="entry name" value="AAT_like"/>
    <property type="match status" value="1"/>
</dbReference>
<keyword evidence="5" id="KW-0663">Pyridoxal phosphate</keyword>
<comment type="similarity">
    <text evidence="2 6">Belongs to the class-I pyridoxal-phosphate-dependent aminotransferase family.</text>
</comment>
<dbReference type="InterPro" id="IPR015422">
    <property type="entry name" value="PyrdxlP-dep_Trfase_small"/>
</dbReference>
<dbReference type="Proteomes" id="UP000677218">
    <property type="component" value="Unassembled WGS sequence"/>
</dbReference>
<dbReference type="RefSeq" id="WP_212780057.1">
    <property type="nucleotide sequence ID" value="NZ_BMAY01000001.1"/>
</dbReference>
<evidence type="ECO:0000256" key="6">
    <source>
        <dbReference type="RuleBase" id="RU000481"/>
    </source>
</evidence>
<comment type="caution">
    <text evidence="8">The sequence shown here is derived from an EMBL/GenBank/DDBJ whole genome shotgun (WGS) entry which is preliminary data.</text>
</comment>
<dbReference type="InterPro" id="IPR050596">
    <property type="entry name" value="AspAT/PAT-like"/>
</dbReference>
<dbReference type="Gene3D" id="3.40.640.10">
    <property type="entry name" value="Type I PLP-dependent aspartate aminotransferase-like (Major domain)"/>
    <property type="match status" value="1"/>
</dbReference>
<evidence type="ECO:0000256" key="2">
    <source>
        <dbReference type="ARBA" id="ARBA00007441"/>
    </source>
</evidence>
<feature type="domain" description="Aminotransferase class I/classII large" evidence="7">
    <location>
        <begin position="33"/>
        <end position="381"/>
    </location>
</feature>
<evidence type="ECO:0000256" key="5">
    <source>
        <dbReference type="ARBA" id="ARBA00022898"/>
    </source>
</evidence>
<dbReference type="GO" id="GO:0008483">
    <property type="term" value="F:transaminase activity"/>
    <property type="evidence" value="ECO:0007669"/>
    <property type="project" value="UniProtKB-KW"/>
</dbReference>
<dbReference type="InterPro" id="IPR004838">
    <property type="entry name" value="NHTrfase_class1_PyrdxlP-BS"/>
</dbReference>
<dbReference type="SUPFAM" id="SSF53383">
    <property type="entry name" value="PLP-dependent transferases"/>
    <property type="match status" value="1"/>
</dbReference>
<dbReference type="AlphaFoldDB" id="A0A916VHI5"/>
<evidence type="ECO:0000259" key="7">
    <source>
        <dbReference type="Pfam" id="PF00155"/>
    </source>
</evidence>
<evidence type="ECO:0000256" key="3">
    <source>
        <dbReference type="ARBA" id="ARBA00022576"/>
    </source>
</evidence>
<evidence type="ECO:0000256" key="4">
    <source>
        <dbReference type="ARBA" id="ARBA00022679"/>
    </source>
</evidence>
<dbReference type="InterPro" id="IPR015424">
    <property type="entry name" value="PyrdxlP-dep_Trfase"/>
</dbReference>
<gene>
    <name evidence="8" type="primary">aspC_1</name>
    <name evidence="8" type="ORF">LCB40_02330</name>
</gene>
<dbReference type="PANTHER" id="PTHR46383">
    <property type="entry name" value="ASPARTATE AMINOTRANSFERASE"/>
    <property type="match status" value="1"/>
</dbReference>
<dbReference type="PANTHER" id="PTHR46383:SF4">
    <property type="entry name" value="AMINOTRANSFERASE"/>
    <property type="match status" value="1"/>
</dbReference>
<dbReference type="GO" id="GO:0030170">
    <property type="term" value="F:pyridoxal phosphate binding"/>
    <property type="evidence" value="ECO:0007669"/>
    <property type="project" value="InterPro"/>
</dbReference>
<sequence length="388" mass="42675">MVEMTKYMRKGLVEQKDGAILSFSAYAAKIPGIVSFTIGEPDFNTPDHIKTAAKNAIAQNHSHYAPSAGTLGLRQAASDFLAQRYDQHYAPDEVVVTNGVTEGIYDALLAILNPGDVVVVPTPAFPLYISDAKMLGAEVVQLDTSKTGFKLTPQALQGVLDEYGERVRAVVLNYPNNPTGVCYSQEELDQLADVIRDKPIFALCDEIYSELSYEHPHTSMVKSLRDQVILLTGVSKSWAMTGYRIGVVCAPKEVAHQVLKLHQMITTSEPTPMQDAAQEAFAHGQDDAVPMKAEFKKRRDYLYQELTKLGFDCVKPEGAFYIFAKIPAGLEQDDTKLIYELAEQAKVAVTAGSFFAKGGAGYLRFSYAVSVAQIEEGVKRLRAYLQTK</sequence>
<dbReference type="InterPro" id="IPR015421">
    <property type="entry name" value="PyrdxlP-dep_Trfase_major"/>
</dbReference>
<dbReference type="EMBL" id="BMAY01000001">
    <property type="protein sequence ID" value="GFZ26353.1"/>
    <property type="molecule type" value="Genomic_DNA"/>
</dbReference>
<protein>
    <recommendedName>
        <fullName evidence="6">Aminotransferase</fullName>
        <ecNumber evidence="6">2.6.1.-</ecNumber>
    </recommendedName>
</protein>
<dbReference type="PROSITE" id="PS00105">
    <property type="entry name" value="AA_TRANSFER_CLASS_1"/>
    <property type="match status" value="1"/>
</dbReference>
<accession>A0A916VHI5</accession>
<name>A0A916VHI5_9LACO</name>
<dbReference type="InterPro" id="IPR004839">
    <property type="entry name" value="Aminotransferase_I/II_large"/>
</dbReference>
<dbReference type="Pfam" id="PF00155">
    <property type="entry name" value="Aminotran_1_2"/>
    <property type="match status" value="1"/>
</dbReference>
<keyword evidence="3 6" id="KW-0032">Aminotransferase</keyword>
<keyword evidence="9" id="KW-1185">Reference proteome</keyword>
<evidence type="ECO:0000313" key="8">
    <source>
        <dbReference type="EMBL" id="GFZ26353.1"/>
    </source>
</evidence>
<comment type="cofactor">
    <cofactor evidence="1 6">
        <name>pyridoxal 5'-phosphate</name>
        <dbReference type="ChEBI" id="CHEBI:597326"/>
    </cofactor>
</comment>
<evidence type="ECO:0000313" key="9">
    <source>
        <dbReference type="Proteomes" id="UP000677218"/>
    </source>
</evidence>
<organism evidence="8 9">
    <name type="scientific">Lactobacillus corticis</name>
    <dbReference type="NCBI Taxonomy" id="2201249"/>
    <lineage>
        <taxon>Bacteria</taxon>
        <taxon>Bacillati</taxon>
        <taxon>Bacillota</taxon>
        <taxon>Bacilli</taxon>
        <taxon>Lactobacillales</taxon>
        <taxon>Lactobacillaceae</taxon>
        <taxon>Lactobacillus</taxon>
    </lineage>
</organism>
<reference evidence="8" key="1">
    <citation type="submission" date="2020-08" db="EMBL/GenBank/DDBJ databases">
        <title>Taxonomic study for Lactobacillus species isolated from hardwood bark.</title>
        <authorList>
            <person name="Tohno M."/>
            <person name="Tanizawa Y."/>
        </authorList>
    </citation>
    <scope>NUCLEOTIDE SEQUENCE</scope>
    <source>
        <strain evidence="8">B40</strain>
    </source>
</reference>
<proteinExistence type="inferred from homology"/>
<evidence type="ECO:0000256" key="1">
    <source>
        <dbReference type="ARBA" id="ARBA00001933"/>
    </source>
</evidence>
<keyword evidence="4 6" id="KW-0808">Transferase</keyword>
<dbReference type="Gene3D" id="3.90.1150.10">
    <property type="entry name" value="Aspartate Aminotransferase, domain 1"/>
    <property type="match status" value="1"/>
</dbReference>
<dbReference type="GO" id="GO:0006520">
    <property type="term" value="P:amino acid metabolic process"/>
    <property type="evidence" value="ECO:0007669"/>
    <property type="project" value="InterPro"/>
</dbReference>